<keyword evidence="1" id="KW-0472">Membrane</keyword>
<protein>
    <submittedName>
        <fullName evidence="2">DUF454 domain-containing protein</fullName>
    </submittedName>
</protein>
<dbReference type="PIRSF" id="PIRSF016789">
    <property type="entry name" value="DUF454"/>
    <property type="match status" value="1"/>
</dbReference>
<dbReference type="EMBL" id="PGCK01000007">
    <property type="protein sequence ID" value="MCD1295227.1"/>
    <property type="molecule type" value="Genomic_DNA"/>
</dbReference>
<feature type="transmembrane region" description="Helical" evidence="1">
    <location>
        <begin position="12"/>
        <end position="32"/>
    </location>
</feature>
<accession>A0AAP2W6F2</accession>
<sequence>MRGLLNNIARGALIVAGTFFLFVGIIGVILPVLPTTPFLLLAAACYAVSSKRFYDWLINNKVFGNYIKNYREGKGIALNAKILTIGMLWSTMAISLFIVMENLLLVMFLILIATGVSAHIMLIPTLKK</sequence>
<organism evidence="2 3">
    <name type="scientific">Methanooceanicella nereidis</name>
    <dbReference type="NCBI Taxonomy" id="2052831"/>
    <lineage>
        <taxon>Archaea</taxon>
        <taxon>Methanobacteriati</taxon>
        <taxon>Methanobacteriota</taxon>
        <taxon>Stenosarchaea group</taxon>
        <taxon>Methanomicrobia</taxon>
        <taxon>Methanocellales</taxon>
        <taxon>Methanocellaceae</taxon>
        <taxon>Methanooceanicella</taxon>
    </lineage>
</organism>
<evidence type="ECO:0000313" key="2">
    <source>
        <dbReference type="EMBL" id="MCD1295227.1"/>
    </source>
</evidence>
<proteinExistence type="predicted"/>
<dbReference type="InterPro" id="IPR007401">
    <property type="entry name" value="DUF454"/>
</dbReference>
<keyword evidence="1" id="KW-1133">Transmembrane helix</keyword>
<reference evidence="2 3" key="1">
    <citation type="submission" date="2017-11" db="EMBL/GenBank/DDBJ databases">
        <title>Isolation and Characterization of Family Methanocellaceae Species from Potential Methane Hydrate Area Offshore Southwestern Taiwan.</title>
        <authorList>
            <person name="Zhang W.-L."/>
            <person name="Chen W.-C."/>
            <person name="Lai M.-C."/>
            <person name="Chen S.-C."/>
        </authorList>
    </citation>
    <scope>NUCLEOTIDE SEQUENCE [LARGE SCALE GENOMIC DNA]</scope>
    <source>
        <strain evidence="2 3">CWC-04</strain>
    </source>
</reference>
<dbReference type="PANTHER" id="PTHR35813:SF1">
    <property type="entry name" value="INNER MEMBRANE PROTEIN YBAN"/>
    <property type="match status" value="1"/>
</dbReference>
<comment type="caution">
    <text evidence="2">The sequence shown here is derived from an EMBL/GenBank/DDBJ whole genome shotgun (WGS) entry which is preliminary data.</text>
</comment>
<dbReference type="PANTHER" id="PTHR35813">
    <property type="entry name" value="INNER MEMBRANE PROTEIN YBAN"/>
    <property type="match status" value="1"/>
</dbReference>
<dbReference type="Pfam" id="PF04304">
    <property type="entry name" value="DUF454"/>
    <property type="match status" value="1"/>
</dbReference>
<dbReference type="AlphaFoldDB" id="A0AAP2W6F2"/>
<name>A0AAP2W6F2_9EURY</name>
<feature type="transmembrane region" description="Helical" evidence="1">
    <location>
        <begin position="75"/>
        <end position="98"/>
    </location>
</feature>
<gene>
    <name evidence="2" type="ORF">CUJ83_09475</name>
</gene>
<keyword evidence="3" id="KW-1185">Reference proteome</keyword>
<dbReference type="GO" id="GO:0005886">
    <property type="term" value="C:plasma membrane"/>
    <property type="evidence" value="ECO:0007669"/>
    <property type="project" value="TreeGrafter"/>
</dbReference>
<keyword evidence="1" id="KW-0812">Transmembrane</keyword>
<dbReference type="Proteomes" id="UP001320159">
    <property type="component" value="Unassembled WGS sequence"/>
</dbReference>
<evidence type="ECO:0000313" key="3">
    <source>
        <dbReference type="Proteomes" id="UP001320159"/>
    </source>
</evidence>
<evidence type="ECO:0000256" key="1">
    <source>
        <dbReference type="SAM" id="Phobius"/>
    </source>
</evidence>
<feature type="transmembrane region" description="Helical" evidence="1">
    <location>
        <begin position="104"/>
        <end position="123"/>
    </location>
</feature>